<feature type="region of interest" description="Disordered" evidence="1">
    <location>
        <begin position="1"/>
        <end position="62"/>
    </location>
</feature>
<evidence type="ECO:0000256" key="1">
    <source>
        <dbReference type="SAM" id="MobiDB-lite"/>
    </source>
</evidence>
<feature type="compositionally biased region" description="Polar residues" evidence="1">
    <location>
        <begin position="50"/>
        <end position="62"/>
    </location>
</feature>
<name>A0ABS1CSX0_9PROT</name>
<dbReference type="Pfam" id="PF19266">
    <property type="entry name" value="CIS_tube"/>
    <property type="match status" value="1"/>
</dbReference>
<dbReference type="EMBL" id="NRSG01000009">
    <property type="protein sequence ID" value="MBK1657107.1"/>
    <property type="molecule type" value="Genomic_DNA"/>
</dbReference>
<reference evidence="3 4" key="1">
    <citation type="journal article" date="2020" name="Microorganisms">
        <title>Osmotic Adaptation and Compatible Solute Biosynthesis of Phototrophic Bacteria as Revealed from Genome Analyses.</title>
        <authorList>
            <person name="Imhoff J.F."/>
            <person name="Rahn T."/>
            <person name="Kunzel S."/>
            <person name="Keller A."/>
            <person name="Neulinger S.C."/>
        </authorList>
    </citation>
    <scope>NUCLEOTIDE SEQUENCE [LARGE SCALE GENOMIC DNA]</scope>
    <source>
        <strain evidence="3 4">DSM 15382</strain>
    </source>
</reference>
<evidence type="ECO:0000313" key="3">
    <source>
        <dbReference type="EMBL" id="MBK1657107.1"/>
    </source>
</evidence>
<feature type="domain" description="Contractile injection system tube protein N-terminal" evidence="2">
    <location>
        <begin position="9"/>
        <end position="163"/>
    </location>
</feature>
<comment type="caution">
    <text evidence="3">The sequence shown here is derived from an EMBL/GenBank/DDBJ whole genome shotgun (WGS) entry which is preliminary data.</text>
</comment>
<organism evidence="3 4">
    <name type="scientific">Paracraurococcus ruber</name>
    <dbReference type="NCBI Taxonomy" id="77675"/>
    <lineage>
        <taxon>Bacteria</taxon>
        <taxon>Pseudomonadati</taxon>
        <taxon>Pseudomonadota</taxon>
        <taxon>Alphaproteobacteria</taxon>
        <taxon>Acetobacterales</taxon>
        <taxon>Roseomonadaceae</taxon>
        <taxon>Paracraurococcus</taxon>
    </lineage>
</organism>
<accession>A0ABS1CSX0</accession>
<gene>
    <name evidence="3" type="ORF">CKO45_02540</name>
</gene>
<sequence>MPDQDFLRAKLIPADPKTRKAKPADAVPVHFNPESLKLTRSNGIKADTKGSGQRQNAAQHIDSSSSKLAFDLVFDTTLEEDEATGFKDVREVTRKLVKLFMDPGEPQASGGKAPKPVAAPLCVFSWGAFWFTGIVESMNETVEFFSPNGVPLRSVLAVSMTEDRFDFTPDAVKKMQRAQPDFVPVGLAGTAPDAAQAGGGDPTGWRDTALFNGLETPRFPDAAALAVPRLSLEGSVGLSFGASASLGTGIKGAFGGGVSLGGTAALRLGRGG</sequence>
<keyword evidence="4" id="KW-1185">Reference proteome</keyword>
<proteinExistence type="predicted"/>
<protein>
    <recommendedName>
        <fullName evidence="2">Contractile injection system tube protein N-terminal domain-containing protein</fullName>
    </recommendedName>
</protein>
<dbReference type="Proteomes" id="UP000697995">
    <property type="component" value="Unassembled WGS sequence"/>
</dbReference>
<evidence type="ECO:0000259" key="2">
    <source>
        <dbReference type="Pfam" id="PF19266"/>
    </source>
</evidence>
<dbReference type="RefSeq" id="WP_133218325.1">
    <property type="nucleotide sequence ID" value="NZ_NRSG01000009.1"/>
</dbReference>
<evidence type="ECO:0000313" key="4">
    <source>
        <dbReference type="Proteomes" id="UP000697995"/>
    </source>
</evidence>
<dbReference type="InterPro" id="IPR045361">
    <property type="entry name" value="CIS_tube_prot_N"/>
</dbReference>